<keyword evidence="1" id="KW-1133">Transmembrane helix</keyword>
<feature type="transmembrane region" description="Helical" evidence="1">
    <location>
        <begin position="131"/>
        <end position="149"/>
    </location>
</feature>
<feature type="transmembrane region" description="Helical" evidence="1">
    <location>
        <begin position="75"/>
        <end position="96"/>
    </location>
</feature>
<feature type="transmembrane region" description="Helical" evidence="1">
    <location>
        <begin position="463"/>
        <end position="482"/>
    </location>
</feature>
<dbReference type="RefSeq" id="WP_106291527.1">
    <property type="nucleotide sequence ID" value="NZ_PVTH01000002.1"/>
</dbReference>
<keyword evidence="1" id="KW-0472">Membrane</keyword>
<dbReference type="OrthoDB" id="9760604at2"/>
<gene>
    <name evidence="2" type="ORF">B0I27_102143</name>
</gene>
<accession>A0A2T0U967</accession>
<dbReference type="GO" id="GO:0005886">
    <property type="term" value="C:plasma membrane"/>
    <property type="evidence" value="ECO:0007669"/>
    <property type="project" value="TreeGrafter"/>
</dbReference>
<dbReference type="PANTHER" id="PTHR32063:SF19">
    <property type="entry name" value="CATION EFFLUX SYSTEM PROTEIN CUSA"/>
    <property type="match status" value="1"/>
</dbReference>
<sequence>MWSKISKYFRKKKAKADYVRLSDEERLTIIERACKQVSRGVFYSTVIIITSFLPVFLLTGQEGKLFHPLAYTKTFILVIDALLVVTLAPVLISFFLKGRFRSENENPINRRLEKIYEPLIRACMRHRKTTIGVNILALLVSIPLLMSLGREFMPPLDEQSILFMPVTLPDVSNAEAKRILQVQDKIIKSVPEVDKVLGKAGRANTATDNSPMSMIETIISLKPKNEWREGITKQDIINELDSKLQIPGVVNGWTQPIINRINMLSTGIRTDVGVKVHGQDLNKIASVSREVQTLLQHVEGVKDLYVEPVTGGKYLEIDVKRDQLARYGLTVDDVNALVETTIGGAPFANTIEGRRRFGIHLRLGQEYRNSIDRLKRIPLNSPDAGTIPLSAVADIRFVDGPPMITSDNAILRGAVMFNVRDRDLGATVQEAVDKLNNELKLPDGYFIEWSGQYENLMRGQQTLIYIVPIVLVIILVSLYLAFRSIREAFLSLVTIPFALIGGAYLVFFWGVNLSVAVAVGFIALFGIAVETGVVMVIYLNDAMRQLVALKGNSSETITKEDLREYVIHGAAKRLRPKIMTVCVALFGLIPVLWSTGVGSDMMQPIVLPMIGGVLTSSTHILLVTPLIFLMTKEYELKKFGKLEVYDVQH</sequence>
<dbReference type="Proteomes" id="UP000238034">
    <property type="component" value="Unassembled WGS sequence"/>
</dbReference>
<proteinExistence type="predicted"/>
<dbReference type="Pfam" id="PF00873">
    <property type="entry name" value="ACR_tran"/>
    <property type="match status" value="1"/>
</dbReference>
<feature type="transmembrane region" description="Helical" evidence="1">
    <location>
        <begin position="489"/>
        <end position="509"/>
    </location>
</feature>
<feature type="transmembrane region" description="Helical" evidence="1">
    <location>
        <begin position="578"/>
        <end position="599"/>
    </location>
</feature>
<feature type="transmembrane region" description="Helical" evidence="1">
    <location>
        <begin position="515"/>
        <end position="539"/>
    </location>
</feature>
<name>A0A2T0U967_9SPHI</name>
<dbReference type="Gene3D" id="1.20.1640.10">
    <property type="entry name" value="Multidrug efflux transporter AcrB transmembrane domain"/>
    <property type="match status" value="2"/>
</dbReference>
<feature type="transmembrane region" description="Helical" evidence="1">
    <location>
        <begin position="41"/>
        <end position="60"/>
    </location>
</feature>
<feature type="transmembrane region" description="Helical" evidence="1">
    <location>
        <begin position="605"/>
        <end position="629"/>
    </location>
</feature>
<keyword evidence="3" id="KW-1185">Reference proteome</keyword>
<protein>
    <submittedName>
        <fullName evidence="2">Cu(I)/Ag(I) efflux system membrane protein CusA/SilA</fullName>
    </submittedName>
</protein>
<dbReference type="InterPro" id="IPR001036">
    <property type="entry name" value="Acrflvin-R"/>
</dbReference>
<reference evidence="2 3" key="1">
    <citation type="submission" date="2018-03" db="EMBL/GenBank/DDBJ databases">
        <title>Genomic Encyclopedia of Type Strains, Phase III (KMG-III): the genomes of soil and plant-associated and newly described type strains.</title>
        <authorList>
            <person name="Whitman W."/>
        </authorList>
    </citation>
    <scope>NUCLEOTIDE SEQUENCE [LARGE SCALE GENOMIC DNA]</scope>
    <source>
        <strain evidence="2 3">CGMCC 1.9313</strain>
    </source>
</reference>
<dbReference type="PANTHER" id="PTHR32063">
    <property type="match status" value="1"/>
</dbReference>
<evidence type="ECO:0000256" key="1">
    <source>
        <dbReference type="SAM" id="Phobius"/>
    </source>
</evidence>
<dbReference type="Gene3D" id="3.30.2090.10">
    <property type="entry name" value="Multidrug efflux transporter AcrB TolC docking domain, DN and DC subdomains"/>
    <property type="match status" value="1"/>
</dbReference>
<evidence type="ECO:0000313" key="3">
    <source>
        <dbReference type="Proteomes" id="UP000238034"/>
    </source>
</evidence>
<dbReference type="GO" id="GO:0042910">
    <property type="term" value="F:xenobiotic transmembrane transporter activity"/>
    <property type="evidence" value="ECO:0007669"/>
    <property type="project" value="TreeGrafter"/>
</dbReference>
<dbReference type="EMBL" id="PVTH01000002">
    <property type="protein sequence ID" value="PRY54377.1"/>
    <property type="molecule type" value="Genomic_DNA"/>
</dbReference>
<organism evidence="2 3">
    <name type="scientific">Arcticibacter pallidicorallinus</name>
    <dbReference type="NCBI Taxonomy" id="1259464"/>
    <lineage>
        <taxon>Bacteria</taxon>
        <taxon>Pseudomonadati</taxon>
        <taxon>Bacteroidota</taxon>
        <taxon>Sphingobacteriia</taxon>
        <taxon>Sphingobacteriales</taxon>
        <taxon>Sphingobacteriaceae</taxon>
        <taxon>Arcticibacter</taxon>
    </lineage>
</organism>
<dbReference type="SUPFAM" id="SSF82866">
    <property type="entry name" value="Multidrug efflux transporter AcrB transmembrane domain"/>
    <property type="match status" value="2"/>
</dbReference>
<dbReference type="AlphaFoldDB" id="A0A2T0U967"/>
<dbReference type="SUPFAM" id="SSF82714">
    <property type="entry name" value="Multidrug efflux transporter AcrB TolC docking domain, DN and DC subdomains"/>
    <property type="match status" value="1"/>
</dbReference>
<dbReference type="Gene3D" id="3.30.70.1440">
    <property type="entry name" value="Multidrug efflux transporter AcrB pore domain"/>
    <property type="match status" value="1"/>
</dbReference>
<dbReference type="PRINTS" id="PR00702">
    <property type="entry name" value="ACRIFLAVINRP"/>
</dbReference>
<dbReference type="Gene3D" id="3.30.70.1430">
    <property type="entry name" value="Multidrug efflux transporter AcrB pore domain"/>
    <property type="match status" value="1"/>
</dbReference>
<dbReference type="InterPro" id="IPR027463">
    <property type="entry name" value="AcrB_DN_DC_subdom"/>
</dbReference>
<keyword evidence="1" id="KW-0812">Transmembrane</keyword>
<comment type="caution">
    <text evidence="2">The sequence shown here is derived from an EMBL/GenBank/DDBJ whole genome shotgun (WGS) entry which is preliminary data.</text>
</comment>
<evidence type="ECO:0000313" key="2">
    <source>
        <dbReference type="EMBL" id="PRY54377.1"/>
    </source>
</evidence>